<reference evidence="2 3" key="1">
    <citation type="journal article" date="2020" name="IScience">
        <title>Genome Sequencing of the Endangered Kingdonia uniflora (Circaeasteraceae, Ranunculales) Reveals Potential Mechanisms of Evolutionary Specialization.</title>
        <authorList>
            <person name="Sun Y."/>
            <person name="Deng T."/>
            <person name="Zhang A."/>
            <person name="Moore M.J."/>
            <person name="Landis J.B."/>
            <person name="Lin N."/>
            <person name="Zhang H."/>
            <person name="Zhang X."/>
            <person name="Huang J."/>
            <person name="Zhang X."/>
            <person name="Sun H."/>
            <person name="Wang H."/>
        </authorList>
    </citation>
    <scope>NUCLEOTIDE SEQUENCE [LARGE SCALE GENOMIC DNA]</scope>
    <source>
        <strain evidence="2">TB1705</strain>
        <tissue evidence="2">Leaf</tissue>
    </source>
</reference>
<sequence length="629" mass="72465">MGEEKRNQMMQNLFGDQSEDEEEVDSAQDSTHQPDDLSGEGESGAELEGESNVNFQQQEEVEIESETELGDADPDLYRGEGEGDKAQSSFEREVSNNQRPESEGKEGESDEQEEYGQRVVTSRRRDIIDSESEKSNGSHYDDNDDEVDQARTSSKSRNKEKDPTHLSQSVAEMHVVFGDSEDEDELADYATRNDRKQESHGSPMDEEDSYEKNLEPEDIVPDEDAQYESEEDKYEQKSKEKPVGPPLELEIPLRLPPGLPDKMNMIRISNIMGIEPKPFDPKTYTEEDMFETDESGSKKRIRLENNVVRWRSVHKPDGTKSYESNARFVKWSDGSIQLLIGNEVLDISVQEAQHDQAHLFLRHGKGILQSQGKLQRKMRFMPSSLSSNSHRLLTALVDSRHKKVYKVKNCITEVDPEKEREEKIKAASQTIRANTLLHRKREKVSKKYTSRVDKRRQLSPGFLEDALSEEDEHDYTGSRRSAPRSRYDEDWEAEARAEKRIMSAKRPQIDKDRKKSSLSAGRSSRRPAEDSDYESDREESVEYESGEEDELSRLEKRAEDMARRNVEEDEDEEVANDVSEEEIEEPRVNAKDSRSDVKHKEIESDEESPPRKQQTMHRRKALVYSSDEE</sequence>
<feature type="compositionally biased region" description="Basic and acidic residues" evidence="1">
    <location>
        <begin position="485"/>
        <end position="515"/>
    </location>
</feature>
<comment type="caution">
    <text evidence="2">The sequence shown here is derived from an EMBL/GenBank/DDBJ whole genome shotgun (WGS) entry which is preliminary data.</text>
</comment>
<proteinExistence type="predicted"/>
<dbReference type="OrthoDB" id="20844at2759"/>
<organism evidence="2 3">
    <name type="scientific">Kingdonia uniflora</name>
    <dbReference type="NCBI Taxonomy" id="39325"/>
    <lineage>
        <taxon>Eukaryota</taxon>
        <taxon>Viridiplantae</taxon>
        <taxon>Streptophyta</taxon>
        <taxon>Embryophyta</taxon>
        <taxon>Tracheophyta</taxon>
        <taxon>Spermatophyta</taxon>
        <taxon>Magnoliopsida</taxon>
        <taxon>Ranunculales</taxon>
        <taxon>Circaeasteraceae</taxon>
        <taxon>Kingdonia</taxon>
    </lineage>
</organism>
<evidence type="ECO:0000313" key="2">
    <source>
        <dbReference type="EMBL" id="KAF6171381.1"/>
    </source>
</evidence>
<dbReference type="AlphaFoldDB" id="A0A7J7NVZ9"/>
<dbReference type="InterPro" id="IPR007149">
    <property type="entry name" value="Leo1"/>
</dbReference>
<name>A0A7J7NVZ9_9MAGN</name>
<feature type="compositionally biased region" description="Basic and acidic residues" evidence="1">
    <location>
        <begin position="123"/>
        <end position="141"/>
    </location>
</feature>
<gene>
    <name evidence="2" type="ORF">GIB67_009522</name>
</gene>
<evidence type="ECO:0008006" key="4">
    <source>
        <dbReference type="Google" id="ProtNLM"/>
    </source>
</evidence>
<dbReference type="GO" id="GO:0032968">
    <property type="term" value="P:positive regulation of transcription elongation by RNA polymerase II"/>
    <property type="evidence" value="ECO:0007669"/>
    <property type="project" value="TreeGrafter"/>
</dbReference>
<evidence type="ECO:0000313" key="3">
    <source>
        <dbReference type="Proteomes" id="UP000541444"/>
    </source>
</evidence>
<protein>
    <recommendedName>
        <fullName evidence="4">RNA polymerase-associated protein LEO1</fullName>
    </recommendedName>
</protein>
<dbReference type="GO" id="GO:1990269">
    <property type="term" value="F:RNA polymerase II C-terminal domain phosphoserine binding"/>
    <property type="evidence" value="ECO:0007669"/>
    <property type="project" value="TreeGrafter"/>
</dbReference>
<feature type="region of interest" description="Disordered" evidence="1">
    <location>
        <begin position="442"/>
        <end position="629"/>
    </location>
</feature>
<keyword evidence="3" id="KW-1185">Reference proteome</keyword>
<feature type="compositionally biased region" description="Basic and acidic residues" evidence="1">
    <location>
        <begin position="551"/>
        <end position="566"/>
    </location>
</feature>
<feature type="compositionally biased region" description="Acidic residues" evidence="1">
    <location>
        <begin position="17"/>
        <end position="26"/>
    </location>
</feature>
<dbReference type="Proteomes" id="UP000541444">
    <property type="component" value="Unassembled WGS sequence"/>
</dbReference>
<dbReference type="GO" id="GO:0006368">
    <property type="term" value="P:transcription elongation by RNA polymerase II"/>
    <property type="evidence" value="ECO:0007669"/>
    <property type="project" value="InterPro"/>
</dbReference>
<dbReference type="PANTHER" id="PTHR23146:SF0">
    <property type="entry name" value="RNA POLYMERASE-ASSOCIATED PROTEIN LEO1"/>
    <property type="match status" value="1"/>
</dbReference>
<feature type="compositionally biased region" description="Acidic residues" evidence="1">
    <location>
        <begin position="59"/>
        <end position="74"/>
    </location>
</feature>
<accession>A0A7J7NVZ9</accession>
<feature type="compositionally biased region" description="Acidic residues" evidence="1">
    <location>
        <begin position="216"/>
        <end position="233"/>
    </location>
</feature>
<feature type="compositionally biased region" description="Basic and acidic residues" evidence="1">
    <location>
        <begin position="585"/>
        <end position="602"/>
    </location>
</feature>
<evidence type="ECO:0000256" key="1">
    <source>
        <dbReference type="SAM" id="MobiDB-lite"/>
    </source>
</evidence>
<dbReference type="PANTHER" id="PTHR23146">
    <property type="entry name" value="LEO1 PROTEIN"/>
    <property type="match status" value="1"/>
</dbReference>
<dbReference type="GO" id="GO:0016593">
    <property type="term" value="C:Cdc73/Paf1 complex"/>
    <property type="evidence" value="ECO:0007669"/>
    <property type="project" value="InterPro"/>
</dbReference>
<dbReference type="Pfam" id="PF04004">
    <property type="entry name" value="Leo1"/>
    <property type="match status" value="1"/>
</dbReference>
<feature type="compositionally biased region" description="Basic and acidic residues" evidence="1">
    <location>
        <begin position="75"/>
        <end position="107"/>
    </location>
</feature>
<feature type="region of interest" description="Disordered" evidence="1">
    <location>
        <begin position="1"/>
        <end position="255"/>
    </location>
</feature>
<feature type="compositionally biased region" description="Acidic residues" evidence="1">
    <location>
        <begin position="530"/>
        <end position="550"/>
    </location>
</feature>
<feature type="compositionally biased region" description="Acidic residues" evidence="1">
    <location>
        <begin position="567"/>
        <end position="584"/>
    </location>
</feature>
<dbReference type="EMBL" id="JACGCM010000497">
    <property type="protein sequence ID" value="KAF6171381.1"/>
    <property type="molecule type" value="Genomic_DNA"/>
</dbReference>
<feature type="compositionally biased region" description="Acidic residues" evidence="1">
    <location>
        <begin position="37"/>
        <end position="49"/>
    </location>
</feature>